<keyword evidence="2" id="KW-0472">Membrane</keyword>
<organism evidence="4 5">
    <name type="scientific">Hohenbuehelia grisea</name>
    <dbReference type="NCBI Taxonomy" id="104357"/>
    <lineage>
        <taxon>Eukaryota</taxon>
        <taxon>Fungi</taxon>
        <taxon>Dikarya</taxon>
        <taxon>Basidiomycota</taxon>
        <taxon>Agaricomycotina</taxon>
        <taxon>Agaricomycetes</taxon>
        <taxon>Agaricomycetidae</taxon>
        <taxon>Agaricales</taxon>
        <taxon>Pleurotineae</taxon>
        <taxon>Pleurotaceae</taxon>
        <taxon>Hohenbuehelia</taxon>
    </lineage>
</organism>
<sequence>MNPPSPPFSMSGAAKVHRLARWPLWFTRWLGYRASPPPKRADWVVWLWSFIGAFCGISLIQAVFGHAQYFIGRGVPPIIASYVRTSCLDSLHPSPKNLCTPTSQGASAVLIYGAIDAPLAQPRALFGGHFIGALTGVIITKLVHLVPTEERYLELQWFAGSLACATAIVLMQMTSTTHPPAGATALLAAVNKDVRDLSWYYLPVILLTSTLALAVALLINNIQRRYPVFWFQPAVSIPAKVSPDLGGPEPVSQKSDNATAVNSAENLQMNKEFSTSPV</sequence>
<feature type="compositionally biased region" description="Polar residues" evidence="1">
    <location>
        <begin position="252"/>
        <end position="278"/>
    </location>
</feature>
<dbReference type="InterPro" id="IPR007065">
    <property type="entry name" value="HPP"/>
</dbReference>
<evidence type="ECO:0000256" key="2">
    <source>
        <dbReference type="SAM" id="Phobius"/>
    </source>
</evidence>
<accession>A0ABR3JQT7</accession>
<feature type="transmembrane region" description="Helical" evidence="2">
    <location>
        <begin position="199"/>
        <end position="219"/>
    </location>
</feature>
<dbReference type="PANTHER" id="PTHR33741">
    <property type="entry name" value="TRANSMEMBRANE PROTEIN DDB_G0269096-RELATED"/>
    <property type="match status" value="1"/>
</dbReference>
<evidence type="ECO:0000259" key="3">
    <source>
        <dbReference type="Pfam" id="PF04982"/>
    </source>
</evidence>
<evidence type="ECO:0000256" key="1">
    <source>
        <dbReference type="SAM" id="MobiDB-lite"/>
    </source>
</evidence>
<dbReference type="EMBL" id="JASNQZ010000004">
    <property type="protein sequence ID" value="KAL0957847.1"/>
    <property type="molecule type" value="Genomic_DNA"/>
</dbReference>
<feature type="transmembrane region" description="Helical" evidence="2">
    <location>
        <begin position="43"/>
        <end position="64"/>
    </location>
</feature>
<name>A0ABR3JQT7_9AGAR</name>
<gene>
    <name evidence="4" type="ORF">HGRIS_000032</name>
</gene>
<dbReference type="InterPro" id="IPR058581">
    <property type="entry name" value="TM_HPP"/>
</dbReference>
<dbReference type="Pfam" id="PF04982">
    <property type="entry name" value="TM_HPP"/>
    <property type="match status" value="1"/>
</dbReference>
<protein>
    <recommendedName>
        <fullName evidence="3">HPP transmembrane region domain-containing protein</fullName>
    </recommendedName>
</protein>
<evidence type="ECO:0000313" key="5">
    <source>
        <dbReference type="Proteomes" id="UP001556367"/>
    </source>
</evidence>
<dbReference type="PANTHER" id="PTHR33741:SF5">
    <property type="entry name" value="TRANSMEMBRANE PROTEIN DDB_G0269096-RELATED"/>
    <property type="match status" value="1"/>
</dbReference>
<reference evidence="5" key="1">
    <citation type="submission" date="2024-06" db="EMBL/GenBank/DDBJ databases">
        <title>Multi-omics analyses provide insights into the biosynthesis of the anticancer antibiotic pleurotin in Hohenbuehelia grisea.</title>
        <authorList>
            <person name="Weaver J.A."/>
            <person name="Alberti F."/>
        </authorList>
    </citation>
    <scope>NUCLEOTIDE SEQUENCE [LARGE SCALE GENOMIC DNA]</scope>
    <source>
        <strain evidence="5">T-177</strain>
    </source>
</reference>
<feature type="transmembrane region" description="Helical" evidence="2">
    <location>
        <begin position="124"/>
        <end position="143"/>
    </location>
</feature>
<feature type="region of interest" description="Disordered" evidence="1">
    <location>
        <begin position="245"/>
        <end position="278"/>
    </location>
</feature>
<dbReference type="Proteomes" id="UP001556367">
    <property type="component" value="Unassembled WGS sequence"/>
</dbReference>
<keyword evidence="5" id="KW-1185">Reference proteome</keyword>
<evidence type="ECO:0000313" key="4">
    <source>
        <dbReference type="EMBL" id="KAL0957847.1"/>
    </source>
</evidence>
<feature type="transmembrane region" description="Helical" evidence="2">
    <location>
        <begin position="155"/>
        <end position="173"/>
    </location>
</feature>
<proteinExistence type="predicted"/>
<comment type="caution">
    <text evidence="4">The sequence shown here is derived from an EMBL/GenBank/DDBJ whole genome shotgun (WGS) entry which is preliminary data.</text>
</comment>
<keyword evidence="2" id="KW-1133">Transmembrane helix</keyword>
<keyword evidence="2" id="KW-0812">Transmembrane</keyword>
<feature type="domain" description="HPP transmembrane region" evidence="3">
    <location>
        <begin position="39"/>
        <end position="227"/>
    </location>
</feature>